<feature type="domain" description="FAD dependent oxidoreductase" evidence="2">
    <location>
        <begin position="66"/>
        <end position="560"/>
    </location>
</feature>
<dbReference type="InterPro" id="IPR006076">
    <property type="entry name" value="FAD-dep_OxRdtase"/>
</dbReference>
<dbReference type="EMBL" id="JADNYJ010000044">
    <property type="protein sequence ID" value="KAF8901023.1"/>
    <property type="molecule type" value="Genomic_DNA"/>
</dbReference>
<keyword evidence="4" id="KW-1185">Reference proteome</keyword>
<dbReference type="InterPro" id="IPR036188">
    <property type="entry name" value="FAD/NAD-bd_sf"/>
</dbReference>
<dbReference type="Gene3D" id="3.50.50.60">
    <property type="entry name" value="FAD/NAD(P)-binding domain"/>
    <property type="match status" value="1"/>
</dbReference>
<dbReference type="GO" id="GO:0005737">
    <property type="term" value="C:cytoplasm"/>
    <property type="evidence" value="ECO:0007669"/>
    <property type="project" value="TreeGrafter"/>
</dbReference>
<comment type="caution">
    <text evidence="3">The sequence shown here is derived from an EMBL/GenBank/DDBJ whole genome shotgun (WGS) entry which is preliminary data.</text>
</comment>
<proteinExistence type="predicted"/>
<feature type="region of interest" description="Disordered" evidence="1">
    <location>
        <begin position="490"/>
        <end position="517"/>
    </location>
</feature>
<sequence>MGSILSTALLALQAFKGIANNYDTLLARISDSPGLPVANSSLPFWTIPQSPIAQHGKDAPLPQYADVVIIGSGITGTSIAKAILELSEANQQKNTEPLQMVMLEARDACSGATGRNGGHASPIIYNEYEDLKKDYGVTVAQQILRFRIAHINGLIEVARQENLLSESQARLVEDYDAFLHPELFEKAKSQLDGYLKEVPDDMKEYFSVIQERSDIDKLQLSSSTVGLIVKPGNAIHAYRFVTGILSRLLTRFSNFQLYTSAPVTAVASNKDFYVVTTSRGNIRTRHVIHATNAWSSHLLPGLRKKIIPIRGHMTAQRPGKGLSPENDPNVQPWAGTRAFVFYPSILDSAYEYLTQLLPSPAANHPPSFMVESPGHDQYIPLPSSTSLPTAGEFMFGGGGLLGGNSQATLMNVFGVADDSETDFAIEAYLGGALERYFAGHWGEEGNQPDTDASNPPNGEWYKGRVKAFWTGIIGLSSDLQPWVGRVPRLVSGRKEPKSSRAQAPTPRSSSELKDKLTSVHSETNLGATRTAVAPGEWVCAGYTGEGMVHAWLSGQALARMVLGITEKDEKVPELPKPFLITEKRVKAANVERLMERIHR</sequence>
<dbReference type="AlphaFoldDB" id="A0A9P5NN88"/>
<dbReference type="Proteomes" id="UP000724874">
    <property type="component" value="Unassembled WGS sequence"/>
</dbReference>
<dbReference type="PANTHER" id="PTHR13847:SF213">
    <property type="entry name" value="DEPENDENT OXIDOREDUCTASE, PUTATIVE-RELATED"/>
    <property type="match status" value="1"/>
</dbReference>
<feature type="compositionally biased region" description="Polar residues" evidence="1">
    <location>
        <begin position="499"/>
        <end position="509"/>
    </location>
</feature>
<evidence type="ECO:0000259" key="2">
    <source>
        <dbReference type="Pfam" id="PF01266"/>
    </source>
</evidence>
<accession>A0A9P5NN88</accession>
<dbReference type="PANTHER" id="PTHR13847">
    <property type="entry name" value="SARCOSINE DEHYDROGENASE-RELATED"/>
    <property type="match status" value="1"/>
</dbReference>
<protein>
    <submittedName>
        <fullName evidence="3">FAD dependent oxidoreductase</fullName>
    </submittedName>
</protein>
<dbReference type="Pfam" id="PF01266">
    <property type="entry name" value="DAO"/>
    <property type="match status" value="1"/>
</dbReference>
<evidence type="ECO:0000256" key="1">
    <source>
        <dbReference type="SAM" id="MobiDB-lite"/>
    </source>
</evidence>
<evidence type="ECO:0000313" key="4">
    <source>
        <dbReference type="Proteomes" id="UP000724874"/>
    </source>
</evidence>
<dbReference type="OrthoDB" id="429143at2759"/>
<dbReference type="SUPFAM" id="SSF51905">
    <property type="entry name" value="FAD/NAD(P)-binding domain"/>
    <property type="match status" value="1"/>
</dbReference>
<evidence type="ECO:0000313" key="3">
    <source>
        <dbReference type="EMBL" id="KAF8901023.1"/>
    </source>
</evidence>
<organism evidence="3 4">
    <name type="scientific">Gymnopilus junonius</name>
    <name type="common">Spectacular rustgill mushroom</name>
    <name type="synonym">Gymnopilus spectabilis subsp. junonius</name>
    <dbReference type="NCBI Taxonomy" id="109634"/>
    <lineage>
        <taxon>Eukaryota</taxon>
        <taxon>Fungi</taxon>
        <taxon>Dikarya</taxon>
        <taxon>Basidiomycota</taxon>
        <taxon>Agaricomycotina</taxon>
        <taxon>Agaricomycetes</taxon>
        <taxon>Agaricomycetidae</taxon>
        <taxon>Agaricales</taxon>
        <taxon>Agaricineae</taxon>
        <taxon>Hymenogastraceae</taxon>
        <taxon>Gymnopilus</taxon>
    </lineage>
</organism>
<reference evidence="3" key="1">
    <citation type="submission" date="2020-11" db="EMBL/GenBank/DDBJ databases">
        <authorList>
            <consortium name="DOE Joint Genome Institute"/>
            <person name="Ahrendt S."/>
            <person name="Riley R."/>
            <person name="Andreopoulos W."/>
            <person name="LaButti K."/>
            <person name="Pangilinan J."/>
            <person name="Ruiz-duenas F.J."/>
            <person name="Barrasa J.M."/>
            <person name="Sanchez-Garcia M."/>
            <person name="Camarero S."/>
            <person name="Miyauchi S."/>
            <person name="Serrano A."/>
            <person name="Linde D."/>
            <person name="Babiker R."/>
            <person name="Drula E."/>
            <person name="Ayuso-Fernandez I."/>
            <person name="Pacheco R."/>
            <person name="Padilla G."/>
            <person name="Ferreira P."/>
            <person name="Barriuso J."/>
            <person name="Kellner H."/>
            <person name="Castanera R."/>
            <person name="Alfaro M."/>
            <person name="Ramirez L."/>
            <person name="Pisabarro A.G."/>
            <person name="Kuo A."/>
            <person name="Tritt A."/>
            <person name="Lipzen A."/>
            <person name="He G."/>
            <person name="Yan M."/>
            <person name="Ng V."/>
            <person name="Cullen D."/>
            <person name="Martin F."/>
            <person name="Rosso M.-N."/>
            <person name="Henrissat B."/>
            <person name="Hibbett D."/>
            <person name="Martinez A.T."/>
            <person name="Grigoriev I.V."/>
        </authorList>
    </citation>
    <scope>NUCLEOTIDE SEQUENCE</scope>
    <source>
        <strain evidence="3">AH 44721</strain>
    </source>
</reference>
<name>A0A9P5NN88_GYMJU</name>
<dbReference type="Gene3D" id="3.30.9.10">
    <property type="entry name" value="D-Amino Acid Oxidase, subunit A, domain 2"/>
    <property type="match status" value="1"/>
</dbReference>
<gene>
    <name evidence="3" type="ORF">CPB84DRAFT_1847007</name>
</gene>